<accession>A0ACC2S680</accession>
<evidence type="ECO:0000313" key="2">
    <source>
        <dbReference type="Proteomes" id="UP001165960"/>
    </source>
</evidence>
<gene>
    <name evidence="1" type="ORF">DSO57_1018201</name>
</gene>
<name>A0ACC2S680_9FUNG</name>
<organism evidence="1 2">
    <name type="scientific">Entomophthora muscae</name>
    <dbReference type="NCBI Taxonomy" id="34485"/>
    <lineage>
        <taxon>Eukaryota</taxon>
        <taxon>Fungi</taxon>
        <taxon>Fungi incertae sedis</taxon>
        <taxon>Zoopagomycota</taxon>
        <taxon>Entomophthoromycotina</taxon>
        <taxon>Entomophthoromycetes</taxon>
        <taxon>Entomophthorales</taxon>
        <taxon>Entomophthoraceae</taxon>
        <taxon>Entomophthora</taxon>
    </lineage>
</organism>
<proteinExistence type="predicted"/>
<keyword evidence="2" id="KW-1185">Reference proteome</keyword>
<dbReference type="Proteomes" id="UP001165960">
    <property type="component" value="Unassembled WGS sequence"/>
</dbReference>
<reference evidence="1" key="1">
    <citation type="submission" date="2022-04" db="EMBL/GenBank/DDBJ databases">
        <title>Genome of the entomopathogenic fungus Entomophthora muscae.</title>
        <authorList>
            <person name="Elya C."/>
            <person name="Lovett B.R."/>
            <person name="Lee E."/>
            <person name="Macias A.M."/>
            <person name="Hajek A.E."/>
            <person name="De Bivort B.L."/>
            <person name="Kasson M.T."/>
            <person name="De Fine Licht H.H."/>
            <person name="Stajich J.E."/>
        </authorList>
    </citation>
    <scope>NUCLEOTIDE SEQUENCE</scope>
    <source>
        <strain evidence="1">Berkeley</strain>
    </source>
</reference>
<sequence>MIYFDGPLGEFFVISGLPERRFSAHPVCSGDLPDKARDLLSSQEVLIQGLVPDDNMSDPQALMVPSLSSSPMVSLAPPAVTKNHEPFPRRSLTQRTSSLGSCPGFFSWDWMPSFYIFYFFFLDKHSGIHPSCLLDGISVVYTTRVGDKLS</sequence>
<dbReference type="EMBL" id="QTSX02005758">
    <property type="protein sequence ID" value="KAJ9057879.1"/>
    <property type="molecule type" value="Genomic_DNA"/>
</dbReference>
<protein>
    <submittedName>
        <fullName evidence="1">Uncharacterized protein</fullName>
    </submittedName>
</protein>
<evidence type="ECO:0000313" key="1">
    <source>
        <dbReference type="EMBL" id="KAJ9057879.1"/>
    </source>
</evidence>
<comment type="caution">
    <text evidence="1">The sequence shown here is derived from an EMBL/GenBank/DDBJ whole genome shotgun (WGS) entry which is preliminary data.</text>
</comment>